<dbReference type="InterPro" id="IPR000515">
    <property type="entry name" value="MetI-like"/>
</dbReference>
<dbReference type="GO" id="GO:0042918">
    <property type="term" value="P:alkanesulfonate transmembrane transport"/>
    <property type="evidence" value="ECO:0007669"/>
    <property type="project" value="UniProtKB-ARBA"/>
</dbReference>
<evidence type="ECO:0000259" key="9">
    <source>
        <dbReference type="PROSITE" id="PS50928"/>
    </source>
</evidence>
<feature type="transmembrane region" description="Helical" evidence="7">
    <location>
        <begin position="224"/>
        <end position="245"/>
    </location>
</feature>
<feature type="transmembrane region" description="Helical" evidence="7">
    <location>
        <begin position="161"/>
        <end position="178"/>
    </location>
</feature>
<dbReference type="EMBL" id="FNVU01000027">
    <property type="protein sequence ID" value="SEG93365.1"/>
    <property type="molecule type" value="Genomic_DNA"/>
</dbReference>
<evidence type="ECO:0000256" key="8">
    <source>
        <dbReference type="SAM" id="MobiDB-lite"/>
    </source>
</evidence>
<feature type="transmembrane region" description="Helical" evidence="7">
    <location>
        <begin position="127"/>
        <end position="149"/>
    </location>
</feature>
<evidence type="ECO:0000256" key="4">
    <source>
        <dbReference type="ARBA" id="ARBA00022692"/>
    </source>
</evidence>
<evidence type="ECO:0000256" key="6">
    <source>
        <dbReference type="ARBA" id="ARBA00023136"/>
    </source>
</evidence>
<sequence length="314" mass="33339">MTEALSRTPTVAPAAQAEPAAQVEPAPEAVPRAERAPGATPVPQKVMRGSTLVRGTRRRLGPGRAVPFARLLGPVLVVAVWWAASAGRYLDPRILSGPGAVASTAVDLIRSGRLQDNMEISLQRAGLGLLFGVLSGVLLAVAAGLSRVGEYLLDGTLQVKRAIPSLALLPLMILWLGIGEEMKVVVIALGVAVVVYVNTYASLTGIDSKYVELAESLDLGRWQFIRKVVVPGALPGFFVGLRLGVTSSWLGLVVVEQVNASKGLGYMMFQAQQYAQSDVIIVGLVCYGIFGFVSDAVVRSVERRALSWRRTLAG</sequence>
<reference evidence="10 11" key="1">
    <citation type="submission" date="2016-10" db="EMBL/GenBank/DDBJ databases">
        <authorList>
            <person name="de Groot N.N."/>
        </authorList>
    </citation>
    <scope>NUCLEOTIDE SEQUENCE [LARGE SCALE GENOMIC DNA]</scope>
    <source>
        <strain evidence="10 11">CGMCC 4.2023</strain>
    </source>
</reference>
<accession>A0A1H6E936</accession>
<keyword evidence="11" id="KW-1185">Reference proteome</keyword>
<dbReference type="PANTHER" id="PTHR30151">
    <property type="entry name" value="ALKANE SULFONATE ABC TRANSPORTER-RELATED, MEMBRANE SUBUNIT"/>
    <property type="match status" value="1"/>
</dbReference>
<feature type="compositionally biased region" description="Low complexity" evidence="8">
    <location>
        <begin position="12"/>
        <end position="30"/>
    </location>
</feature>
<name>A0A1H6E936_9ACTN</name>
<evidence type="ECO:0000256" key="3">
    <source>
        <dbReference type="ARBA" id="ARBA00022475"/>
    </source>
</evidence>
<feature type="domain" description="ABC transmembrane type-1" evidence="9">
    <location>
        <begin position="114"/>
        <end position="298"/>
    </location>
</feature>
<feature type="transmembrane region" description="Helical" evidence="7">
    <location>
        <begin position="279"/>
        <end position="298"/>
    </location>
</feature>
<comment type="subcellular location">
    <subcellularLocation>
        <location evidence="1 7">Cell membrane</location>
        <topology evidence="1 7">Multi-pass membrane protein</topology>
    </subcellularLocation>
</comment>
<evidence type="ECO:0000256" key="2">
    <source>
        <dbReference type="ARBA" id="ARBA00022448"/>
    </source>
</evidence>
<protein>
    <submittedName>
        <fullName evidence="10">Sulfonate transport system permease protein</fullName>
    </submittedName>
</protein>
<evidence type="ECO:0000256" key="7">
    <source>
        <dbReference type="RuleBase" id="RU363032"/>
    </source>
</evidence>
<dbReference type="PROSITE" id="PS50928">
    <property type="entry name" value="ABC_TM1"/>
    <property type="match status" value="1"/>
</dbReference>
<dbReference type="RefSeq" id="WP_407642944.1">
    <property type="nucleotide sequence ID" value="NZ_FNVU01000027.1"/>
</dbReference>
<dbReference type="Pfam" id="PF00528">
    <property type="entry name" value="BPD_transp_1"/>
    <property type="match status" value="1"/>
</dbReference>
<dbReference type="GO" id="GO:0005886">
    <property type="term" value="C:plasma membrane"/>
    <property type="evidence" value="ECO:0007669"/>
    <property type="project" value="UniProtKB-SubCell"/>
</dbReference>
<dbReference type="AlphaFoldDB" id="A0A1H6E936"/>
<keyword evidence="6 7" id="KW-0472">Membrane</keyword>
<dbReference type="SUPFAM" id="SSF161098">
    <property type="entry name" value="MetI-like"/>
    <property type="match status" value="1"/>
</dbReference>
<feature type="transmembrane region" description="Helical" evidence="7">
    <location>
        <begin position="65"/>
        <end position="84"/>
    </location>
</feature>
<organism evidence="10 11">
    <name type="scientific">Actinacidiphila yanglinensis</name>
    <dbReference type="NCBI Taxonomy" id="310779"/>
    <lineage>
        <taxon>Bacteria</taxon>
        <taxon>Bacillati</taxon>
        <taxon>Actinomycetota</taxon>
        <taxon>Actinomycetes</taxon>
        <taxon>Kitasatosporales</taxon>
        <taxon>Streptomycetaceae</taxon>
        <taxon>Actinacidiphila</taxon>
    </lineage>
</organism>
<keyword evidence="4 7" id="KW-0812">Transmembrane</keyword>
<keyword evidence="3" id="KW-1003">Cell membrane</keyword>
<comment type="similarity">
    <text evidence="7">Belongs to the binding-protein-dependent transport system permease family.</text>
</comment>
<dbReference type="Proteomes" id="UP000236754">
    <property type="component" value="Unassembled WGS sequence"/>
</dbReference>
<proteinExistence type="inferred from homology"/>
<dbReference type="CDD" id="cd06261">
    <property type="entry name" value="TM_PBP2"/>
    <property type="match status" value="1"/>
</dbReference>
<keyword evidence="5 7" id="KW-1133">Transmembrane helix</keyword>
<evidence type="ECO:0000313" key="10">
    <source>
        <dbReference type="EMBL" id="SEG93365.1"/>
    </source>
</evidence>
<feature type="transmembrane region" description="Helical" evidence="7">
    <location>
        <begin position="184"/>
        <end position="203"/>
    </location>
</feature>
<evidence type="ECO:0000256" key="5">
    <source>
        <dbReference type="ARBA" id="ARBA00022989"/>
    </source>
</evidence>
<dbReference type="Gene3D" id="1.10.3720.10">
    <property type="entry name" value="MetI-like"/>
    <property type="match status" value="1"/>
</dbReference>
<gene>
    <name evidence="10" type="ORF">SAMN05216223_127102</name>
</gene>
<dbReference type="InterPro" id="IPR035906">
    <property type="entry name" value="MetI-like_sf"/>
</dbReference>
<feature type="region of interest" description="Disordered" evidence="8">
    <location>
        <begin position="1"/>
        <end position="51"/>
    </location>
</feature>
<keyword evidence="2 7" id="KW-0813">Transport</keyword>
<dbReference type="PANTHER" id="PTHR30151:SF38">
    <property type="entry name" value="ALIPHATIC SULFONATES TRANSPORT PERMEASE PROTEIN SSUC-RELATED"/>
    <property type="match status" value="1"/>
</dbReference>
<dbReference type="FunFam" id="1.10.3720.10:FF:000003">
    <property type="entry name" value="Aliphatic sulfonate ABC transporter permease"/>
    <property type="match status" value="1"/>
</dbReference>
<evidence type="ECO:0000313" key="11">
    <source>
        <dbReference type="Proteomes" id="UP000236754"/>
    </source>
</evidence>
<evidence type="ECO:0000256" key="1">
    <source>
        <dbReference type="ARBA" id="ARBA00004651"/>
    </source>
</evidence>